<organism evidence="7 8">
    <name type="scientific">Macrolepiota fuliginosa MF-IS2</name>
    <dbReference type="NCBI Taxonomy" id="1400762"/>
    <lineage>
        <taxon>Eukaryota</taxon>
        <taxon>Fungi</taxon>
        <taxon>Dikarya</taxon>
        <taxon>Basidiomycota</taxon>
        <taxon>Agaricomycotina</taxon>
        <taxon>Agaricomycetes</taxon>
        <taxon>Agaricomycetidae</taxon>
        <taxon>Agaricales</taxon>
        <taxon>Agaricineae</taxon>
        <taxon>Agaricaceae</taxon>
        <taxon>Macrolepiota</taxon>
    </lineage>
</organism>
<dbReference type="InterPro" id="IPR059141">
    <property type="entry name" value="Beta-prop_Nup120_160"/>
</dbReference>
<dbReference type="InterPro" id="IPR056548">
    <property type="entry name" value="HEAT_Nup120"/>
</dbReference>
<dbReference type="InterPro" id="IPR011047">
    <property type="entry name" value="Quinoprotein_ADH-like_sf"/>
</dbReference>
<reference evidence="7" key="1">
    <citation type="submission" date="2020-11" db="EMBL/GenBank/DDBJ databases">
        <authorList>
            <consortium name="DOE Joint Genome Institute"/>
            <person name="Ahrendt S."/>
            <person name="Riley R."/>
            <person name="Andreopoulos W."/>
            <person name="Labutti K."/>
            <person name="Pangilinan J."/>
            <person name="Ruiz-Duenas F.J."/>
            <person name="Barrasa J.M."/>
            <person name="Sanchez-Garcia M."/>
            <person name="Camarero S."/>
            <person name="Miyauchi S."/>
            <person name="Serrano A."/>
            <person name="Linde D."/>
            <person name="Babiker R."/>
            <person name="Drula E."/>
            <person name="Ayuso-Fernandez I."/>
            <person name="Pacheco R."/>
            <person name="Padilla G."/>
            <person name="Ferreira P."/>
            <person name="Barriuso J."/>
            <person name="Kellner H."/>
            <person name="Castanera R."/>
            <person name="Alfaro M."/>
            <person name="Ramirez L."/>
            <person name="Pisabarro A.G."/>
            <person name="Kuo A."/>
            <person name="Tritt A."/>
            <person name="Lipzen A."/>
            <person name="He G."/>
            <person name="Yan M."/>
            <person name="Ng V."/>
            <person name="Cullen D."/>
            <person name="Martin F."/>
            <person name="Rosso M.-N."/>
            <person name="Henrissat B."/>
            <person name="Hibbett D."/>
            <person name="Martinez A.T."/>
            <person name="Grigoriev I.V."/>
        </authorList>
    </citation>
    <scope>NUCLEOTIDE SEQUENCE</scope>
    <source>
        <strain evidence="7">MF-IS2</strain>
    </source>
</reference>
<evidence type="ECO:0000259" key="4">
    <source>
        <dbReference type="Pfam" id="PF11715"/>
    </source>
</evidence>
<evidence type="ECO:0000259" key="5">
    <source>
        <dbReference type="Pfam" id="PF23300"/>
    </source>
</evidence>
<comment type="caution">
    <text evidence="7">The sequence shown here is derived from an EMBL/GenBank/DDBJ whole genome shotgun (WGS) entry which is preliminary data.</text>
</comment>
<dbReference type="InterPro" id="IPR056536">
    <property type="entry name" value="TPR_NUP160_C"/>
</dbReference>
<evidence type="ECO:0000259" key="6">
    <source>
        <dbReference type="Pfam" id="PF23347"/>
    </source>
</evidence>
<evidence type="ECO:0000256" key="3">
    <source>
        <dbReference type="ARBA" id="ARBA00023242"/>
    </source>
</evidence>
<dbReference type="Pfam" id="PF11715">
    <property type="entry name" value="Beta-prop_Nup120_160"/>
    <property type="match status" value="1"/>
</dbReference>
<proteinExistence type="predicted"/>
<dbReference type="PANTHER" id="PTHR21286:SF0">
    <property type="entry name" value="NUCLEAR PORE COMPLEX PROTEIN NUP160"/>
    <property type="match status" value="1"/>
</dbReference>
<dbReference type="Pfam" id="PF23347">
    <property type="entry name" value="TPR_Nup160_C"/>
    <property type="match status" value="1"/>
</dbReference>
<dbReference type="EMBL" id="MU151076">
    <property type="protein sequence ID" value="KAF9452001.1"/>
    <property type="molecule type" value="Genomic_DNA"/>
</dbReference>
<keyword evidence="3" id="KW-0539">Nucleus</keyword>
<evidence type="ECO:0000313" key="8">
    <source>
        <dbReference type="Proteomes" id="UP000807342"/>
    </source>
</evidence>
<dbReference type="Proteomes" id="UP000807342">
    <property type="component" value="Unassembled WGS sequence"/>
</dbReference>
<sequence length="1369" mass="152594">MAGVEEGFLVSTPLSPLYSQPPPSIPIRTSRQQLPLPPDPSDSDIHPEHATFSTILTTSAHGTLALRLLHSGFIVELVSLSYQVTPIRFVLPAAVFPNVGLFVLDSETLHIIVVTTAGSLHRLVVSIDGRNLWQNQSDIVSPREYQIVNFPQSERPFVHVEGTHSVTIALPNASILRLEASPFGDDSQEDEWTETIFHHGSFLTSLTSFLPLQSGPPGSGDIISMASHPWPTDLGHIWTLSRDRTLRLWKAKVGCVSSKSLSLHGSQLSSSPGASSNGAKQPLLDAAPQSLLKVFSHRERVYVLAFIPATSATSGGVFRLFDTYSDTLHDTSAFESSKNTIHSYLQDFTIHESVLYTLWERQGRSTAELTELRLGEEENEDFQPSWRVASYANEPELTPAYMEEQLLTPGSLTDKYLEALMRPGVFSSLTLKTAIDQYTDTCLSLPSAPPPQLATIYATVEEQIAGVVGCTVNLNRDPQTGAAQHAAYWIALKRDWEGFIARCREIERSARWPLALGIKDQDGVVIVERERIGLLVNEDLPIQLQRLSLRNAIGLDPQYDLLAVLWKLRSEIGPQAMSTVQDRVVDILHQEIAFGFADILQDQARRVGFKENFVEGSAEWFSGRLQSVGDLDTAVRTALDVIGGFDDEVKHEEEDATTLLTTENPSELSTGLTVAYIMTSISARHDLCLSLITLLFFIADDLSLWDPSLLAEVFAVFRGISMLQQIASQPARPPNRHETHPAERAGSEDVILRMRNMNFSNGGSVLAPRYSLIHLFLSQVESKSHLPGAAHRFLDSTGLLRSVSPSNATQHEVLLCEKVRLLGLHDVARDLLAWLPRTPGAVFVLASVWLQLGRPADSAELLEKLASSFGPDSALSQEDREALLVVMPSARVFESSFAFYIHASEMFKNHLLVYYEVLFAQLAISTAPPGVDTSTLWYTVIKGYLDLGQYDDAYAALMATPHERQKRECVSQLTFQMCENDAIAVFMSFDFAGIAKEVEAALSFKARNAEPNSRPAYAHILYTWYVQRGNYRDGALVMYQQAQKLAAKTSDVASFVEIAQAQLEAITIAINALSLIDSNRAWIVVPKPNTTVRNRRVTLNHVPDNKFSSRRYDAEIVHLSDMQYDCVLLRAQIDLIHKDPSLLSSQEFLMPPTLIVMRLINMNFYEQALTTARALDVDMTDIFTQLTVHCLRLAGHSDAILPTATASQEEGADWLLTDKASSWSRTPAERGWNYLQQSLERHDSIKTDYRYSKTVSETILTHDKGSTAPPWLIQTLEKHQPEYLIRAALRHERVDLAMEYSLSMLQKTKSVLLRESPRNAGATWLPYNLFDQVLVAAAEQPRPPPRLVELRSELNALFKRLQKLSQESR</sequence>
<comment type="subcellular location">
    <subcellularLocation>
        <location evidence="1">Nucleus</location>
    </subcellularLocation>
</comment>
<keyword evidence="8" id="KW-1185">Reference proteome</keyword>
<keyword evidence="2" id="KW-0813">Transport</keyword>
<dbReference type="OrthoDB" id="67716at2759"/>
<dbReference type="Pfam" id="PF23300">
    <property type="entry name" value="HEAT_Nup120"/>
    <property type="match status" value="1"/>
</dbReference>
<evidence type="ECO:0000256" key="1">
    <source>
        <dbReference type="ARBA" id="ARBA00004123"/>
    </source>
</evidence>
<protein>
    <submittedName>
        <fullName evidence="7">Uncharacterized protein</fullName>
    </submittedName>
</protein>
<dbReference type="InterPro" id="IPR021717">
    <property type="entry name" value="Nucleoporin_Nup160"/>
</dbReference>
<dbReference type="GO" id="GO:0017056">
    <property type="term" value="F:structural constituent of nuclear pore"/>
    <property type="evidence" value="ECO:0007669"/>
    <property type="project" value="TreeGrafter"/>
</dbReference>
<dbReference type="GO" id="GO:0005643">
    <property type="term" value="C:nuclear pore"/>
    <property type="evidence" value="ECO:0007669"/>
    <property type="project" value="TreeGrafter"/>
</dbReference>
<evidence type="ECO:0000256" key="2">
    <source>
        <dbReference type="ARBA" id="ARBA00022448"/>
    </source>
</evidence>
<feature type="domain" description="Nucleoporin Nup120/160 beta-propeller" evidence="4">
    <location>
        <begin position="69"/>
        <end position="536"/>
    </location>
</feature>
<name>A0A9P6C4N1_9AGAR</name>
<dbReference type="SUPFAM" id="SSF50998">
    <property type="entry name" value="Quinoprotein alcohol dehydrogenase-like"/>
    <property type="match status" value="1"/>
</dbReference>
<feature type="domain" description="Nucleoporin nup120-like HEAT repeat" evidence="5">
    <location>
        <begin position="815"/>
        <end position="979"/>
    </location>
</feature>
<feature type="domain" description="NUP160 C-terminal TPR" evidence="6">
    <location>
        <begin position="1119"/>
        <end position="1358"/>
    </location>
</feature>
<accession>A0A9P6C4N1</accession>
<dbReference type="PANTHER" id="PTHR21286">
    <property type="entry name" value="NUCLEAR PORE COMPLEX PROTEIN NUP160"/>
    <property type="match status" value="1"/>
</dbReference>
<evidence type="ECO:0000313" key="7">
    <source>
        <dbReference type="EMBL" id="KAF9452001.1"/>
    </source>
</evidence>
<gene>
    <name evidence="7" type="ORF">P691DRAFT_795643</name>
</gene>